<dbReference type="AlphaFoldDB" id="A0A0K2UMR9"/>
<name>A0A0K2UMR9_LEPSM</name>
<reference evidence="1" key="1">
    <citation type="submission" date="2014-05" db="EMBL/GenBank/DDBJ databases">
        <authorList>
            <person name="Chronopoulou M."/>
        </authorList>
    </citation>
    <scope>NUCLEOTIDE SEQUENCE</scope>
    <source>
        <tissue evidence="1">Whole organism</tissue>
    </source>
</reference>
<accession>A0A0K2UMR9</accession>
<evidence type="ECO:0000313" key="1">
    <source>
        <dbReference type="EMBL" id="CDW39031.1"/>
    </source>
</evidence>
<dbReference type="EMBL" id="HACA01021670">
    <property type="protein sequence ID" value="CDW39031.1"/>
    <property type="molecule type" value="Transcribed_RNA"/>
</dbReference>
<sequence length="62" mass="6885">MEKPHTRLQSLVDVIDGTSGILCDSNNSAMIYVCTVTTLWGKPNRLSIKQKFLSLESTLRSS</sequence>
<protein>
    <submittedName>
        <fullName evidence="1">Uncharacterized protein</fullName>
    </submittedName>
</protein>
<organism evidence="1">
    <name type="scientific">Lepeophtheirus salmonis</name>
    <name type="common">Salmon louse</name>
    <name type="synonym">Caligus salmonis</name>
    <dbReference type="NCBI Taxonomy" id="72036"/>
    <lineage>
        <taxon>Eukaryota</taxon>
        <taxon>Metazoa</taxon>
        <taxon>Ecdysozoa</taxon>
        <taxon>Arthropoda</taxon>
        <taxon>Crustacea</taxon>
        <taxon>Multicrustacea</taxon>
        <taxon>Hexanauplia</taxon>
        <taxon>Copepoda</taxon>
        <taxon>Siphonostomatoida</taxon>
        <taxon>Caligidae</taxon>
        <taxon>Lepeophtheirus</taxon>
    </lineage>
</organism>
<proteinExistence type="predicted"/>